<evidence type="ECO:0000313" key="13">
    <source>
        <dbReference type="Ensembl" id="ENSAMXP00000042464.1"/>
    </source>
</evidence>
<comment type="similarity">
    <text evidence="2">Belongs to the otopetrin family.</text>
</comment>
<organism evidence="13 14">
    <name type="scientific">Astyanax mexicanus</name>
    <name type="common">Blind cave fish</name>
    <name type="synonym">Astyanax fasciatus mexicanus</name>
    <dbReference type="NCBI Taxonomy" id="7994"/>
    <lineage>
        <taxon>Eukaryota</taxon>
        <taxon>Metazoa</taxon>
        <taxon>Chordata</taxon>
        <taxon>Craniata</taxon>
        <taxon>Vertebrata</taxon>
        <taxon>Euteleostomi</taxon>
        <taxon>Actinopterygii</taxon>
        <taxon>Neopterygii</taxon>
        <taxon>Teleostei</taxon>
        <taxon>Ostariophysi</taxon>
        <taxon>Characiformes</taxon>
        <taxon>Characoidei</taxon>
        <taxon>Acestrorhamphidae</taxon>
        <taxon>Acestrorhamphinae</taxon>
        <taxon>Astyanax</taxon>
    </lineage>
</organism>
<dbReference type="Pfam" id="PF03189">
    <property type="entry name" value="Otopetrin"/>
    <property type="match status" value="2"/>
</dbReference>
<comment type="subcellular location">
    <subcellularLocation>
        <location evidence="1">Cell membrane</location>
        <topology evidence="1">Multi-pass membrane protein</topology>
    </subcellularLocation>
</comment>
<evidence type="ECO:0000256" key="1">
    <source>
        <dbReference type="ARBA" id="ARBA00004651"/>
    </source>
</evidence>
<feature type="transmembrane region" description="Helical" evidence="11">
    <location>
        <begin position="401"/>
        <end position="421"/>
    </location>
</feature>
<evidence type="ECO:0000256" key="6">
    <source>
        <dbReference type="ARBA" id="ARBA00022781"/>
    </source>
</evidence>
<evidence type="ECO:0000256" key="3">
    <source>
        <dbReference type="ARBA" id="ARBA00022448"/>
    </source>
</evidence>
<evidence type="ECO:0000256" key="10">
    <source>
        <dbReference type="ARBA" id="ARBA00023303"/>
    </source>
</evidence>
<dbReference type="AlphaFoldDB" id="A0A3B1JMA7"/>
<reference evidence="13" key="4">
    <citation type="submission" date="2025-09" db="UniProtKB">
        <authorList>
            <consortium name="Ensembl"/>
        </authorList>
    </citation>
    <scope>IDENTIFICATION</scope>
</reference>
<dbReference type="OrthoDB" id="6429739at2759"/>
<feature type="transmembrane region" description="Helical" evidence="11">
    <location>
        <begin position="240"/>
        <end position="263"/>
    </location>
</feature>
<protein>
    <submittedName>
        <fullName evidence="13">Otopetrin 3</fullName>
    </submittedName>
</protein>
<evidence type="ECO:0000256" key="12">
    <source>
        <dbReference type="SAM" id="SignalP"/>
    </source>
</evidence>
<feature type="transmembrane region" description="Helical" evidence="11">
    <location>
        <begin position="370"/>
        <end position="389"/>
    </location>
</feature>
<dbReference type="GO" id="GO:0015252">
    <property type="term" value="F:proton channel activity"/>
    <property type="evidence" value="ECO:0007669"/>
    <property type="project" value="InterPro"/>
</dbReference>
<feature type="transmembrane region" description="Helical" evidence="11">
    <location>
        <begin position="86"/>
        <end position="106"/>
    </location>
</feature>
<reference evidence="13" key="3">
    <citation type="submission" date="2025-08" db="UniProtKB">
        <authorList>
            <consortium name="Ensembl"/>
        </authorList>
    </citation>
    <scope>IDENTIFICATION</scope>
</reference>
<keyword evidence="10" id="KW-0407">Ion channel</keyword>
<keyword evidence="8" id="KW-0406">Ion transport</keyword>
<dbReference type="Ensembl" id="ENSAMXT00000049477.1">
    <property type="protein sequence ID" value="ENSAMXP00000042464.1"/>
    <property type="gene ID" value="ENSAMXG00000041953.1"/>
</dbReference>
<keyword evidence="7 11" id="KW-1133">Transmembrane helix</keyword>
<keyword evidence="12" id="KW-0732">Signal</keyword>
<name>A0A3B1JMA7_ASTMX</name>
<dbReference type="InterPro" id="IPR004878">
    <property type="entry name" value="Otopetrin"/>
</dbReference>
<keyword evidence="9 11" id="KW-0472">Membrane</keyword>
<keyword evidence="3" id="KW-0813">Transport</keyword>
<dbReference type="GO" id="GO:0005886">
    <property type="term" value="C:plasma membrane"/>
    <property type="evidence" value="ECO:0007669"/>
    <property type="project" value="UniProtKB-SubCell"/>
</dbReference>
<evidence type="ECO:0000256" key="4">
    <source>
        <dbReference type="ARBA" id="ARBA00022475"/>
    </source>
</evidence>
<evidence type="ECO:0000313" key="14">
    <source>
        <dbReference type="Proteomes" id="UP000018467"/>
    </source>
</evidence>
<dbReference type="GeneTree" id="ENSGT00940000160638"/>
<proteinExistence type="inferred from homology"/>
<dbReference type="PANTHER" id="PTHR21522:SF36">
    <property type="entry name" value="PROTON CHANNEL OTOP3"/>
    <property type="match status" value="1"/>
</dbReference>
<keyword evidence="6" id="KW-0375">Hydrogen ion transport</keyword>
<evidence type="ECO:0000256" key="2">
    <source>
        <dbReference type="ARBA" id="ARBA00006513"/>
    </source>
</evidence>
<feature type="chain" id="PRO_5017228879" evidence="12">
    <location>
        <begin position="20"/>
        <end position="436"/>
    </location>
</feature>
<evidence type="ECO:0000256" key="9">
    <source>
        <dbReference type="ARBA" id="ARBA00023136"/>
    </source>
</evidence>
<keyword evidence="5 11" id="KW-0812">Transmembrane</keyword>
<sequence length="436" mass="48744">MCVCVFVCVTRFGLMLTLCTDVLLWFCAVTDDSIHTEIEMDKENQDPVNNSYSISPQQDTKGSTNSTLCQCSASAACLALRQGYQILYPFNMEFSLLAGCMLYVMWKNVGRHVTDIYTEHAQKSSLRSVLRGGVRFGPVLGLLVLLTGATVFVLYHVWVGQSTEQSTAFILFYCFHLALMPIMALCSLAATMVQNKKVQKQRRCEERREIKEMKEIKQDLRCRVEEVHNGSKNPTQSLDVVLLVGTAVGQLFLSYLSLVAALALEPIDIISNLDLSYSMLCVVELVLQNIFIIKGLHLLKHNHLHPPTHLHQHSSHKTSEKELKPCPKTGKEVLAANSDAIEDKNEASAIPAGHEGCNTDHWNRRVLQEICAFLILSNITLWVIPAFGAHPELESGLGKQFFGFSVWFVLVNLSQPLTVFYRMHSVGALMELLISA</sequence>
<feature type="signal peptide" evidence="12">
    <location>
        <begin position="1"/>
        <end position="19"/>
    </location>
</feature>
<evidence type="ECO:0000256" key="7">
    <source>
        <dbReference type="ARBA" id="ARBA00022989"/>
    </source>
</evidence>
<feature type="transmembrane region" description="Helical" evidence="11">
    <location>
        <begin position="136"/>
        <end position="158"/>
    </location>
</feature>
<dbReference type="PANTHER" id="PTHR21522">
    <property type="entry name" value="PROTON CHANNEL OTOP"/>
    <property type="match status" value="1"/>
</dbReference>
<reference evidence="14" key="1">
    <citation type="submission" date="2013-03" db="EMBL/GenBank/DDBJ databases">
        <authorList>
            <person name="Jeffery W."/>
            <person name="Warren W."/>
            <person name="Wilson R.K."/>
        </authorList>
    </citation>
    <scope>NUCLEOTIDE SEQUENCE</scope>
    <source>
        <strain evidence="14">female</strain>
    </source>
</reference>
<keyword evidence="14" id="KW-1185">Reference proteome</keyword>
<reference evidence="14" key="2">
    <citation type="journal article" date="2014" name="Nat. Commun.">
        <title>The cavefish genome reveals candidate genes for eye loss.</title>
        <authorList>
            <person name="McGaugh S.E."/>
            <person name="Gross J.B."/>
            <person name="Aken B."/>
            <person name="Blin M."/>
            <person name="Borowsky R."/>
            <person name="Chalopin D."/>
            <person name="Hinaux H."/>
            <person name="Jeffery W.R."/>
            <person name="Keene A."/>
            <person name="Ma L."/>
            <person name="Minx P."/>
            <person name="Murphy D."/>
            <person name="O'Quin K.E."/>
            <person name="Retaux S."/>
            <person name="Rohner N."/>
            <person name="Searle S.M."/>
            <person name="Stahl B.A."/>
            <person name="Tabin C."/>
            <person name="Volff J.N."/>
            <person name="Yoshizawa M."/>
            <person name="Warren W.C."/>
        </authorList>
    </citation>
    <scope>NUCLEOTIDE SEQUENCE [LARGE SCALE GENOMIC DNA]</scope>
    <source>
        <strain evidence="14">female</strain>
    </source>
</reference>
<evidence type="ECO:0000256" key="11">
    <source>
        <dbReference type="SAM" id="Phobius"/>
    </source>
</evidence>
<evidence type="ECO:0000256" key="8">
    <source>
        <dbReference type="ARBA" id="ARBA00023065"/>
    </source>
</evidence>
<dbReference type="Proteomes" id="UP000018467">
    <property type="component" value="Unassembled WGS sequence"/>
</dbReference>
<feature type="transmembrane region" description="Helical" evidence="11">
    <location>
        <begin position="170"/>
        <end position="193"/>
    </location>
</feature>
<accession>A0A3B1JMA7</accession>
<keyword evidence="4" id="KW-1003">Cell membrane</keyword>
<evidence type="ECO:0000256" key="5">
    <source>
        <dbReference type="ARBA" id="ARBA00022692"/>
    </source>
</evidence>
<feature type="transmembrane region" description="Helical" evidence="11">
    <location>
        <begin position="275"/>
        <end position="293"/>
    </location>
</feature>
<dbReference type="InParanoid" id="A0A3B1JMA7"/>